<dbReference type="AlphaFoldDB" id="A0A1I7UMB2"/>
<protein>
    <submittedName>
        <fullName evidence="2">Pecanex-like protein</fullName>
    </submittedName>
</protein>
<reference evidence="2" key="1">
    <citation type="submission" date="2016-11" db="UniProtKB">
        <authorList>
            <consortium name="WormBaseParasite"/>
        </authorList>
    </citation>
    <scope>IDENTIFICATION</scope>
</reference>
<sequence length="80" mass="9041">MILLDSVQKVLMKYGKAEQCDKNNVIIYKWHGKQTGIVMVDNRNEWNWLRVSTRLATISSTGSTGLTVSLLTVTSKRLSL</sequence>
<keyword evidence="1" id="KW-1185">Reference proteome</keyword>
<evidence type="ECO:0000313" key="1">
    <source>
        <dbReference type="Proteomes" id="UP000095282"/>
    </source>
</evidence>
<evidence type="ECO:0000313" key="2">
    <source>
        <dbReference type="WBParaSite" id="Csp11.Scaffold630.g17395.t2"/>
    </source>
</evidence>
<name>A0A1I7UMB2_9PELO</name>
<dbReference type="WBParaSite" id="Csp11.Scaffold630.g17395.t2">
    <property type="protein sequence ID" value="Csp11.Scaffold630.g17395.t2"/>
    <property type="gene ID" value="Csp11.Scaffold630.g17395"/>
</dbReference>
<dbReference type="Proteomes" id="UP000095282">
    <property type="component" value="Unplaced"/>
</dbReference>
<proteinExistence type="predicted"/>
<accession>A0A1I7UMB2</accession>
<organism evidence="1 2">
    <name type="scientific">Caenorhabditis tropicalis</name>
    <dbReference type="NCBI Taxonomy" id="1561998"/>
    <lineage>
        <taxon>Eukaryota</taxon>
        <taxon>Metazoa</taxon>
        <taxon>Ecdysozoa</taxon>
        <taxon>Nematoda</taxon>
        <taxon>Chromadorea</taxon>
        <taxon>Rhabditida</taxon>
        <taxon>Rhabditina</taxon>
        <taxon>Rhabditomorpha</taxon>
        <taxon>Rhabditoidea</taxon>
        <taxon>Rhabditidae</taxon>
        <taxon>Peloderinae</taxon>
        <taxon>Caenorhabditis</taxon>
    </lineage>
</organism>